<dbReference type="OrthoDB" id="5951452at2"/>
<keyword evidence="1" id="KW-0732">Signal</keyword>
<feature type="domain" description="PepSY" evidence="2">
    <location>
        <begin position="84"/>
        <end position="137"/>
    </location>
</feature>
<evidence type="ECO:0000313" key="4">
    <source>
        <dbReference type="Proteomes" id="UP000245812"/>
    </source>
</evidence>
<name>A0A316I870_9GAMM</name>
<protein>
    <submittedName>
        <fullName evidence="3">YpeB-like protein with putative protease inhibitory function</fullName>
    </submittedName>
</protein>
<dbReference type="EMBL" id="QGHC01000004">
    <property type="protein sequence ID" value="PWK89668.1"/>
    <property type="molecule type" value="Genomic_DNA"/>
</dbReference>
<sequence>MKKLAPFALALALGATGAVTAQDALTEHEVRAQLERQGYTKVHDLKFSDGMWRAHAKSGDGNRVTVRVDPTTGQAFADEAVSRLSERDVRAALSTQGYTDVHDVDFEDGLWRAKAENGAGKHVRLEVDPESGRVVASD</sequence>
<organism evidence="3 4">
    <name type="scientific">Fulvimonas soli</name>
    <dbReference type="NCBI Taxonomy" id="155197"/>
    <lineage>
        <taxon>Bacteria</taxon>
        <taxon>Pseudomonadati</taxon>
        <taxon>Pseudomonadota</taxon>
        <taxon>Gammaproteobacteria</taxon>
        <taxon>Lysobacterales</taxon>
        <taxon>Rhodanobacteraceae</taxon>
        <taxon>Fulvimonas</taxon>
    </lineage>
</organism>
<accession>A0A316I870</accession>
<feature type="chain" id="PRO_5016414726" evidence="1">
    <location>
        <begin position="22"/>
        <end position="138"/>
    </location>
</feature>
<keyword evidence="4" id="KW-1185">Reference proteome</keyword>
<feature type="signal peptide" evidence="1">
    <location>
        <begin position="1"/>
        <end position="21"/>
    </location>
</feature>
<dbReference type="InterPro" id="IPR025711">
    <property type="entry name" value="PepSY"/>
</dbReference>
<dbReference type="Pfam" id="PF13670">
    <property type="entry name" value="PepSY_2"/>
    <property type="match status" value="2"/>
</dbReference>
<feature type="domain" description="PepSY" evidence="2">
    <location>
        <begin position="8"/>
        <end position="75"/>
    </location>
</feature>
<proteinExistence type="predicted"/>
<reference evidence="3 4" key="1">
    <citation type="submission" date="2018-05" db="EMBL/GenBank/DDBJ databases">
        <title>Genomic Encyclopedia of Type Strains, Phase IV (KMG-IV): sequencing the most valuable type-strain genomes for metagenomic binning, comparative biology and taxonomic classification.</title>
        <authorList>
            <person name="Goeker M."/>
        </authorList>
    </citation>
    <scope>NUCLEOTIDE SEQUENCE [LARGE SCALE GENOMIC DNA]</scope>
    <source>
        <strain evidence="3 4">DSM 14263</strain>
    </source>
</reference>
<evidence type="ECO:0000256" key="1">
    <source>
        <dbReference type="SAM" id="SignalP"/>
    </source>
</evidence>
<gene>
    <name evidence="3" type="ORF">C7456_10416</name>
</gene>
<dbReference type="RefSeq" id="WP_109722820.1">
    <property type="nucleotide sequence ID" value="NZ_MSZV01000007.1"/>
</dbReference>
<comment type="caution">
    <text evidence="3">The sequence shown here is derived from an EMBL/GenBank/DDBJ whole genome shotgun (WGS) entry which is preliminary data.</text>
</comment>
<dbReference type="Proteomes" id="UP000245812">
    <property type="component" value="Unassembled WGS sequence"/>
</dbReference>
<evidence type="ECO:0000259" key="2">
    <source>
        <dbReference type="Pfam" id="PF13670"/>
    </source>
</evidence>
<dbReference type="AlphaFoldDB" id="A0A316I870"/>
<evidence type="ECO:0000313" key="3">
    <source>
        <dbReference type="EMBL" id="PWK89668.1"/>
    </source>
</evidence>